<sequence length="64" mass="7425">MSKNFDAYTALDKTGIENKYVIIVNGEVVAKGENIEEMLDRVRQEYPHERPFVAKVPEERMLVL</sequence>
<dbReference type="EMBL" id="BLSA01000098">
    <property type="protein sequence ID" value="GFP32548.1"/>
    <property type="molecule type" value="Genomic_DNA"/>
</dbReference>
<evidence type="ECO:0000313" key="15">
    <source>
        <dbReference type="Proteomes" id="UP000588083"/>
    </source>
</evidence>
<name>A0A6V8NKG9_9ACTN</name>
<dbReference type="EMBL" id="BLSC01000068">
    <property type="protein sequence ID" value="GFP37284.1"/>
    <property type="molecule type" value="Genomic_DNA"/>
</dbReference>
<dbReference type="RefSeq" id="WP_176225978.1">
    <property type="nucleotide sequence ID" value="NZ_BLRV01000003.1"/>
</dbReference>
<dbReference type="EMBL" id="BLRZ01000092">
    <property type="protein sequence ID" value="GFP30707.1"/>
    <property type="molecule type" value="Genomic_DNA"/>
</dbReference>
<dbReference type="EMBL" id="BLSB01000011">
    <property type="protein sequence ID" value="GFP34575.1"/>
    <property type="molecule type" value="Genomic_DNA"/>
</dbReference>
<evidence type="ECO:0000313" key="3">
    <source>
        <dbReference type="EMBL" id="GFP25616.1"/>
    </source>
</evidence>
<dbReference type="AlphaFoldDB" id="A0A6V8NKG9"/>
<dbReference type="Proteomes" id="UP000568877">
    <property type="component" value="Unassembled WGS sequence"/>
</dbReference>
<evidence type="ECO:0000313" key="7">
    <source>
        <dbReference type="EMBL" id="GFP37284.1"/>
    </source>
</evidence>
<dbReference type="EMBL" id="BLSD01000198">
    <property type="protein sequence ID" value="GFP40307.1"/>
    <property type="molecule type" value="Genomic_DNA"/>
</dbReference>
<organism evidence="2 14">
    <name type="scientific">Candidatus Hakubella thermalkaliphila</name>
    <dbReference type="NCBI Taxonomy" id="2754717"/>
    <lineage>
        <taxon>Bacteria</taxon>
        <taxon>Bacillati</taxon>
        <taxon>Actinomycetota</taxon>
        <taxon>Actinomycetota incertae sedis</taxon>
        <taxon>Candidatus Hakubellales</taxon>
        <taxon>Candidatus Hakubellaceae</taxon>
        <taxon>Candidatus Hakubella</taxon>
    </lineage>
</organism>
<evidence type="ECO:0000313" key="10">
    <source>
        <dbReference type="Proteomes" id="UP000561271"/>
    </source>
</evidence>
<comment type="caution">
    <text evidence="2">The sequence shown here is derived from an EMBL/GenBank/DDBJ whole genome shotgun (WGS) entry which is preliminary data.</text>
</comment>
<dbReference type="Proteomes" id="UP000561271">
    <property type="component" value="Unassembled WGS sequence"/>
</dbReference>
<evidence type="ECO:0000313" key="2">
    <source>
        <dbReference type="EMBL" id="GFP20829.1"/>
    </source>
</evidence>
<protein>
    <recommendedName>
        <fullName evidence="1">DUF5678 domain-containing protein</fullName>
    </recommendedName>
</protein>
<reference evidence="9 10" key="1">
    <citation type="journal article" date="2020" name="Front. Microbiol.">
        <title>Single-cell genomics of novel Actinobacteria with the Wood-Ljungdahl pathway discovered in a serpentinizing system.</title>
        <authorList>
            <person name="Merino N."/>
            <person name="Kawai M."/>
            <person name="Boyd E.S."/>
            <person name="Colman D.R."/>
            <person name="McGlynn S.E."/>
            <person name="Nealson K.H."/>
            <person name="Kurokawa K."/>
            <person name="Hongoh Y."/>
        </authorList>
    </citation>
    <scope>NUCLEOTIDE SEQUENCE [LARGE SCALE GENOMIC DNA]</scope>
    <source>
        <strain evidence="2 14">S06</strain>
        <strain evidence="3 9">S25</strain>
        <strain evidence="4 15">S34</strain>
        <strain evidence="5 11">S42</strain>
        <strain evidence="6 13">S43</strain>
        <strain evidence="7 10">S44</strain>
        <strain evidence="8 12">S47</strain>
    </source>
</reference>
<evidence type="ECO:0000313" key="4">
    <source>
        <dbReference type="EMBL" id="GFP30707.1"/>
    </source>
</evidence>
<dbReference type="Pfam" id="PF18929">
    <property type="entry name" value="DUF5678"/>
    <property type="match status" value="1"/>
</dbReference>
<proteinExistence type="predicted"/>
<keyword evidence="15" id="KW-1185">Reference proteome</keyword>
<evidence type="ECO:0000259" key="1">
    <source>
        <dbReference type="Pfam" id="PF18929"/>
    </source>
</evidence>
<evidence type="ECO:0000313" key="8">
    <source>
        <dbReference type="EMBL" id="GFP40307.1"/>
    </source>
</evidence>
<dbReference type="Proteomes" id="UP000588083">
    <property type="component" value="Unassembled WGS sequence"/>
</dbReference>
<evidence type="ECO:0000313" key="13">
    <source>
        <dbReference type="Proteomes" id="UP000576480"/>
    </source>
</evidence>
<dbReference type="Proteomes" id="UP000576480">
    <property type="component" value="Unassembled WGS sequence"/>
</dbReference>
<dbReference type="Proteomes" id="UP000580051">
    <property type="component" value="Unassembled WGS sequence"/>
</dbReference>
<evidence type="ECO:0000313" key="5">
    <source>
        <dbReference type="EMBL" id="GFP32548.1"/>
    </source>
</evidence>
<dbReference type="Proteomes" id="UP000569018">
    <property type="component" value="Unassembled WGS sequence"/>
</dbReference>
<evidence type="ECO:0000313" key="6">
    <source>
        <dbReference type="EMBL" id="GFP34575.1"/>
    </source>
</evidence>
<evidence type="ECO:0000313" key="14">
    <source>
        <dbReference type="Proteomes" id="UP000580051"/>
    </source>
</evidence>
<feature type="domain" description="DUF5678" evidence="1">
    <location>
        <begin position="17"/>
        <end position="59"/>
    </location>
</feature>
<gene>
    <name evidence="2" type="ORF">HKBW3S06_00056</name>
    <name evidence="3" type="ORF">HKBW3S25_01096</name>
    <name evidence="4" type="ORF">HKBW3S34_01627</name>
    <name evidence="5" type="ORF">HKBW3S42_00852</name>
    <name evidence="6" type="ORF">HKBW3S43_00368</name>
    <name evidence="7" type="ORF">HKBW3S44_00964</name>
    <name evidence="8" type="ORF">HKBW3S47_02003</name>
</gene>
<dbReference type="InterPro" id="IPR043734">
    <property type="entry name" value="DUF5678"/>
</dbReference>
<evidence type="ECO:0000313" key="11">
    <source>
        <dbReference type="Proteomes" id="UP000568877"/>
    </source>
</evidence>
<evidence type="ECO:0000313" key="12">
    <source>
        <dbReference type="Proteomes" id="UP000569018"/>
    </source>
</evidence>
<accession>A0A6V8NKG9</accession>
<dbReference type="EMBL" id="BLRV01000003">
    <property type="protein sequence ID" value="GFP20829.1"/>
    <property type="molecule type" value="Genomic_DNA"/>
</dbReference>
<evidence type="ECO:0000313" key="9">
    <source>
        <dbReference type="Proteomes" id="UP000543224"/>
    </source>
</evidence>
<dbReference type="Proteomes" id="UP000543224">
    <property type="component" value="Unassembled WGS sequence"/>
</dbReference>
<dbReference type="EMBL" id="BLRX01000139">
    <property type="protein sequence ID" value="GFP25616.1"/>
    <property type="molecule type" value="Genomic_DNA"/>
</dbReference>